<keyword evidence="2" id="KW-1185">Reference proteome</keyword>
<evidence type="ECO:0000313" key="2">
    <source>
        <dbReference type="Proteomes" id="UP000625711"/>
    </source>
</evidence>
<accession>A0A834IY84</accession>
<dbReference type="Proteomes" id="UP000625711">
    <property type="component" value="Unassembled WGS sequence"/>
</dbReference>
<evidence type="ECO:0000313" key="1">
    <source>
        <dbReference type="EMBL" id="KAF7282267.1"/>
    </source>
</evidence>
<proteinExistence type="predicted"/>
<reference evidence="1" key="1">
    <citation type="submission" date="2020-08" db="EMBL/GenBank/DDBJ databases">
        <title>Genome sequencing and assembly of the red palm weevil Rhynchophorus ferrugineus.</title>
        <authorList>
            <person name="Dias G.B."/>
            <person name="Bergman C.M."/>
            <person name="Manee M."/>
        </authorList>
    </citation>
    <scope>NUCLEOTIDE SEQUENCE</scope>
    <source>
        <strain evidence="1">AA-2017</strain>
        <tissue evidence="1">Whole larva</tissue>
    </source>
</reference>
<name>A0A834IY84_RHYFE</name>
<organism evidence="1 2">
    <name type="scientific">Rhynchophorus ferrugineus</name>
    <name type="common">Red palm weevil</name>
    <name type="synonym">Curculio ferrugineus</name>
    <dbReference type="NCBI Taxonomy" id="354439"/>
    <lineage>
        <taxon>Eukaryota</taxon>
        <taxon>Metazoa</taxon>
        <taxon>Ecdysozoa</taxon>
        <taxon>Arthropoda</taxon>
        <taxon>Hexapoda</taxon>
        <taxon>Insecta</taxon>
        <taxon>Pterygota</taxon>
        <taxon>Neoptera</taxon>
        <taxon>Endopterygota</taxon>
        <taxon>Coleoptera</taxon>
        <taxon>Polyphaga</taxon>
        <taxon>Cucujiformia</taxon>
        <taxon>Curculionidae</taxon>
        <taxon>Dryophthorinae</taxon>
        <taxon>Rhynchophorus</taxon>
    </lineage>
</organism>
<sequence length="159" mass="17922">MLASHFLDNPPGNIMAVLTFPNRTQFLAFSLKLFTKQYRQPRLHLQGCRCPALGPPDPHPGLQTSTDVHSRRRRDFPEISQETNVPYGLLQQIAPVSEPAPFSGRAAYGRYRLGVNSFETNVSLYVHFFCCHIAPRKDTVPHGERAMNFVLRNTDSVGT</sequence>
<comment type="caution">
    <text evidence="1">The sequence shown here is derived from an EMBL/GenBank/DDBJ whole genome shotgun (WGS) entry which is preliminary data.</text>
</comment>
<dbReference type="EMBL" id="JAACXV010000182">
    <property type="protein sequence ID" value="KAF7282267.1"/>
    <property type="molecule type" value="Genomic_DNA"/>
</dbReference>
<dbReference type="AlphaFoldDB" id="A0A834IY84"/>
<protein>
    <submittedName>
        <fullName evidence="1">Uncharacterized protein</fullName>
    </submittedName>
</protein>
<gene>
    <name evidence="1" type="ORF">GWI33_002988</name>
</gene>